<dbReference type="SUPFAM" id="SSF56349">
    <property type="entry name" value="DNA breaking-rejoining enzymes"/>
    <property type="match status" value="1"/>
</dbReference>
<reference evidence="6" key="1">
    <citation type="submission" date="2022-03" db="EMBL/GenBank/DDBJ databases">
        <title>Genomic Encyclopedia of Type Strains, Phase III (KMG-III): the genomes of soil and plant-associated and newly described type strains.</title>
        <authorList>
            <person name="Whitman W."/>
        </authorList>
    </citation>
    <scope>NUCLEOTIDE SEQUENCE</scope>
    <source>
        <strain evidence="6">ANL 6-2</strain>
    </source>
</reference>
<comment type="caution">
    <text evidence="6">The sequence shown here is derived from an EMBL/GenBank/DDBJ whole genome shotgun (WGS) entry which is preliminary data.</text>
</comment>
<evidence type="ECO:0000256" key="4">
    <source>
        <dbReference type="ARBA" id="ARBA00023172"/>
    </source>
</evidence>
<feature type="domain" description="Tyr recombinase" evidence="5">
    <location>
        <begin position="175"/>
        <end position="390"/>
    </location>
</feature>
<evidence type="ECO:0000313" key="7">
    <source>
        <dbReference type="Proteomes" id="UP001205843"/>
    </source>
</evidence>
<dbReference type="InterPro" id="IPR010998">
    <property type="entry name" value="Integrase_recombinase_N"/>
</dbReference>
<dbReference type="GO" id="GO:0005737">
    <property type="term" value="C:cytoplasm"/>
    <property type="evidence" value="ECO:0007669"/>
    <property type="project" value="UniProtKB-SubCell"/>
</dbReference>
<dbReference type="RefSeq" id="WP_253475792.1">
    <property type="nucleotide sequence ID" value="NZ_JALJXV010000003.1"/>
</dbReference>
<dbReference type="EMBL" id="JALJXV010000003">
    <property type="protein sequence ID" value="MCP1674121.1"/>
    <property type="molecule type" value="Genomic_DNA"/>
</dbReference>
<sequence>MAEQQDSALGHCPWDHERVIPPLPLGGDGALRSRDAPTIAADNDLEAVASWLNEVRENRNTHAAYRKEAERLLLWAAETRGKALSALLANDYSDYFDFVLDPRPRARWVAQRRVSRSHPDWRPFLGPLSEASRAQARAIINGLLSYLVSVSYLRTNPLASARGKSRASSRRTASRIERFLGPDAIDAVLRHIDAMPTGRVLEEDRRERARWIFTFLRDAGARASEAVSHTMGSIQPDRESGGEFWTWQVRGKGDKEAQVPLAAQTMEALGAYRAHLGLPALPQPGERTPLICRLRGAGRMRQSLTRAALFRIVKDIFRDTATAVRAARPELAEQLESASTHWMRHTSITELAQATGDLRVVQRFGRHNDVRTSMRYIHTLDREVFAAVSRRAKALKQKS</sequence>
<keyword evidence="3" id="KW-0238">DNA-binding</keyword>
<proteinExistence type="predicted"/>
<dbReference type="Proteomes" id="UP001205843">
    <property type="component" value="Unassembled WGS sequence"/>
</dbReference>
<evidence type="ECO:0000259" key="5">
    <source>
        <dbReference type="PROSITE" id="PS51898"/>
    </source>
</evidence>
<organism evidence="6 7">
    <name type="scientific">Natronocella acetinitrilica</name>
    <dbReference type="NCBI Taxonomy" id="414046"/>
    <lineage>
        <taxon>Bacteria</taxon>
        <taxon>Pseudomonadati</taxon>
        <taxon>Pseudomonadota</taxon>
        <taxon>Gammaproteobacteria</taxon>
        <taxon>Chromatiales</taxon>
        <taxon>Ectothiorhodospiraceae</taxon>
        <taxon>Natronocella</taxon>
    </lineage>
</organism>
<dbReference type="InterPro" id="IPR002104">
    <property type="entry name" value="Integrase_catalytic"/>
</dbReference>
<comment type="subcellular location">
    <subcellularLocation>
        <location evidence="1">Cytoplasm</location>
    </subcellularLocation>
</comment>
<evidence type="ECO:0000256" key="3">
    <source>
        <dbReference type="ARBA" id="ARBA00023125"/>
    </source>
</evidence>
<evidence type="ECO:0000313" key="6">
    <source>
        <dbReference type="EMBL" id="MCP1674121.1"/>
    </source>
</evidence>
<dbReference type="GO" id="GO:0003677">
    <property type="term" value="F:DNA binding"/>
    <property type="evidence" value="ECO:0007669"/>
    <property type="project" value="UniProtKB-KW"/>
</dbReference>
<dbReference type="PANTHER" id="PTHR30349:SF77">
    <property type="entry name" value="TYROSINE RECOMBINASE XERC"/>
    <property type="match status" value="1"/>
</dbReference>
<dbReference type="InterPro" id="IPR050090">
    <property type="entry name" value="Tyrosine_recombinase_XerCD"/>
</dbReference>
<keyword evidence="7" id="KW-1185">Reference proteome</keyword>
<evidence type="ECO:0000256" key="2">
    <source>
        <dbReference type="ARBA" id="ARBA00022908"/>
    </source>
</evidence>
<accession>A0AAE3KB18</accession>
<keyword evidence="2" id="KW-0229">DNA integration</keyword>
<dbReference type="Gene3D" id="1.10.150.130">
    <property type="match status" value="1"/>
</dbReference>
<name>A0AAE3KB18_9GAMM</name>
<dbReference type="InterPro" id="IPR013762">
    <property type="entry name" value="Integrase-like_cat_sf"/>
</dbReference>
<dbReference type="InterPro" id="IPR011010">
    <property type="entry name" value="DNA_brk_join_enz"/>
</dbReference>
<dbReference type="GO" id="GO:0006310">
    <property type="term" value="P:DNA recombination"/>
    <property type="evidence" value="ECO:0007669"/>
    <property type="project" value="UniProtKB-KW"/>
</dbReference>
<dbReference type="PANTHER" id="PTHR30349">
    <property type="entry name" value="PHAGE INTEGRASE-RELATED"/>
    <property type="match status" value="1"/>
</dbReference>
<dbReference type="Pfam" id="PF00589">
    <property type="entry name" value="Phage_integrase"/>
    <property type="match status" value="1"/>
</dbReference>
<gene>
    <name evidence="6" type="ORF">J2T57_001223</name>
</gene>
<protein>
    <submittedName>
        <fullName evidence="6">Integrase</fullName>
    </submittedName>
</protein>
<dbReference type="Gene3D" id="1.10.443.10">
    <property type="entry name" value="Intergrase catalytic core"/>
    <property type="match status" value="1"/>
</dbReference>
<evidence type="ECO:0000256" key="1">
    <source>
        <dbReference type="ARBA" id="ARBA00004496"/>
    </source>
</evidence>
<keyword evidence="4" id="KW-0233">DNA recombination</keyword>
<dbReference type="AlphaFoldDB" id="A0AAE3KB18"/>
<dbReference type="GO" id="GO:0015074">
    <property type="term" value="P:DNA integration"/>
    <property type="evidence" value="ECO:0007669"/>
    <property type="project" value="UniProtKB-KW"/>
</dbReference>
<dbReference type="PROSITE" id="PS51898">
    <property type="entry name" value="TYR_RECOMBINASE"/>
    <property type="match status" value="1"/>
</dbReference>